<dbReference type="EMBL" id="KQ979737">
    <property type="protein sequence ID" value="KYN19380.1"/>
    <property type="molecule type" value="Genomic_DNA"/>
</dbReference>
<evidence type="ECO:0000256" key="1">
    <source>
        <dbReference type="ARBA" id="ARBA00023033"/>
    </source>
</evidence>
<dbReference type="GO" id="GO:0020037">
    <property type="term" value="F:heme binding"/>
    <property type="evidence" value="ECO:0007669"/>
    <property type="project" value="InterPro"/>
</dbReference>
<dbReference type="GO" id="GO:0004497">
    <property type="term" value="F:monooxygenase activity"/>
    <property type="evidence" value="ECO:0007669"/>
    <property type="project" value="UniProtKB-KW"/>
</dbReference>
<dbReference type="GO" id="GO:0005506">
    <property type="term" value="F:iron ion binding"/>
    <property type="evidence" value="ECO:0007669"/>
    <property type="project" value="InterPro"/>
</dbReference>
<organism evidence="2 3">
    <name type="scientific">Trachymyrmex cornetzi</name>
    <dbReference type="NCBI Taxonomy" id="471704"/>
    <lineage>
        <taxon>Eukaryota</taxon>
        <taxon>Metazoa</taxon>
        <taxon>Ecdysozoa</taxon>
        <taxon>Arthropoda</taxon>
        <taxon>Hexapoda</taxon>
        <taxon>Insecta</taxon>
        <taxon>Pterygota</taxon>
        <taxon>Neoptera</taxon>
        <taxon>Endopterygota</taxon>
        <taxon>Hymenoptera</taxon>
        <taxon>Apocrita</taxon>
        <taxon>Aculeata</taxon>
        <taxon>Formicoidea</taxon>
        <taxon>Formicidae</taxon>
        <taxon>Myrmicinae</taxon>
        <taxon>Trachymyrmex</taxon>
    </lineage>
</organism>
<protein>
    <submittedName>
        <fullName evidence="2">Cytochrome P450 4C1</fullName>
    </submittedName>
</protein>
<proteinExistence type="predicted"/>
<evidence type="ECO:0000313" key="3">
    <source>
        <dbReference type="Proteomes" id="UP000078492"/>
    </source>
</evidence>
<reference evidence="2 3" key="1">
    <citation type="submission" date="2015-09" db="EMBL/GenBank/DDBJ databases">
        <title>Trachymyrmex cornetzi WGS genome.</title>
        <authorList>
            <person name="Nygaard S."/>
            <person name="Hu H."/>
            <person name="Boomsma J."/>
            <person name="Zhang G."/>
        </authorList>
    </citation>
    <scope>NUCLEOTIDE SEQUENCE [LARGE SCALE GENOMIC DNA]</scope>
    <source>
        <strain evidence="2">Tcor2-1</strain>
        <tissue evidence="2">Whole body</tissue>
    </source>
</reference>
<sequence length="295" mass="34258">MLVIILLLLILIILMYNYYVHYTKNGQLINLIPGQLGYPIIGNTLHFLGSREEQWKKIVTLTNQYVIFKVWIFFIPFVSITDPDDVEKILSNTNHVEKSIVYDIAKPWLGTSLGISKDMDNEEYQKFTERGYFTIRRTNKFWTGIWSDMMIEQTLMRSKTTGGLIRGRGVTDSVLGKWILGMPPAHNVTEQLERFCKLSLDNCEQHVEMRDMARDDTDLQRLLQWLESHKSFPTTKEIMSIATGVTGDETINCHDAYCVGKQAMQQMIGQNFEEVKLKRNDSKTNCPYQVRIKTR</sequence>
<dbReference type="InterPro" id="IPR036396">
    <property type="entry name" value="Cyt_P450_sf"/>
</dbReference>
<keyword evidence="1" id="KW-0560">Oxidoreductase</keyword>
<accession>A0A151J7L3</accession>
<dbReference type="STRING" id="471704.A0A151J7L3"/>
<dbReference type="Gene3D" id="1.10.630.10">
    <property type="entry name" value="Cytochrome P450"/>
    <property type="match status" value="1"/>
</dbReference>
<gene>
    <name evidence="2" type="ORF">ALC57_08296</name>
</gene>
<dbReference type="AlphaFoldDB" id="A0A151J7L3"/>
<dbReference type="SUPFAM" id="SSF48264">
    <property type="entry name" value="Cytochrome P450"/>
    <property type="match status" value="1"/>
</dbReference>
<dbReference type="GO" id="GO:0016705">
    <property type="term" value="F:oxidoreductase activity, acting on paired donors, with incorporation or reduction of molecular oxygen"/>
    <property type="evidence" value="ECO:0007669"/>
    <property type="project" value="InterPro"/>
</dbReference>
<evidence type="ECO:0000313" key="2">
    <source>
        <dbReference type="EMBL" id="KYN19380.1"/>
    </source>
</evidence>
<dbReference type="Proteomes" id="UP000078492">
    <property type="component" value="Unassembled WGS sequence"/>
</dbReference>
<keyword evidence="1" id="KW-0503">Monooxygenase</keyword>
<name>A0A151J7L3_9HYME</name>
<keyword evidence="3" id="KW-1185">Reference proteome</keyword>